<evidence type="ECO:0000313" key="3">
    <source>
        <dbReference type="Proteomes" id="UP000595046"/>
    </source>
</evidence>
<dbReference type="Proteomes" id="UP000595046">
    <property type="component" value="Chromosome"/>
</dbReference>
<proteinExistence type="predicted"/>
<dbReference type="EMBL" id="CP048882">
    <property type="protein sequence ID" value="QPP07801.1"/>
    <property type="molecule type" value="Genomic_DNA"/>
</dbReference>
<evidence type="ECO:0000313" key="2">
    <source>
        <dbReference type="EMBL" id="QPP07801.1"/>
    </source>
</evidence>
<dbReference type="PANTHER" id="PTHR36221">
    <property type="entry name" value="DUF742 DOMAIN-CONTAINING PROTEIN"/>
    <property type="match status" value="1"/>
</dbReference>
<dbReference type="AlphaFoldDB" id="A0A7T1T7I2"/>
<evidence type="ECO:0000256" key="1">
    <source>
        <dbReference type="SAM" id="MobiDB-lite"/>
    </source>
</evidence>
<gene>
    <name evidence="2" type="ORF">G4Z16_16915</name>
</gene>
<protein>
    <submittedName>
        <fullName evidence="2">DUF742 domain-containing protein</fullName>
    </submittedName>
</protein>
<organism evidence="2 3">
    <name type="scientific">Streptomyces bathyalis</name>
    <dbReference type="NCBI Taxonomy" id="2710756"/>
    <lineage>
        <taxon>Bacteria</taxon>
        <taxon>Bacillati</taxon>
        <taxon>Actinomycetota</taxon>
        <taxon>Actinomycetes</taxon>
        <taxon>Kitasatosporales</taxon>
        <taxon>Streptomycetaceae</taxon>
        <taxon>Streptomyces</taxon>
    </lineage>
</organism>
<dbReference type="RefSeq" id="WP_197351608.1">
    <property type="nucleotide sequence ID" value="NZ_CP048882.1"/>
</dbReference>
<keyword evidence="3" id="KW-1185">Reference proteome</keyword>
<accession>A0A7T1T7I2</accession>
<name>A0A7T1T7I2_9ACTN</name>
<reference evidence="3" key="1">
    <citation type="submission" date="2020-02" db="EMBL/GenBank/DDBJ databases">
        <title>Streptomyces sp. ASO4wet.</title>
        <authorList>
            <person name="Risdian C."/>
            <person name="Landwehr W."/>
            <person name="Schupp P."/>
            <person name="Wink J."/>
        </authorList>
    </citation>
    <scope>NUCLEOTIDE SEQUENCE [LARGE SCALE GENOMIC DNA]</scope>
    <source>
        <strain evidence="3">ASO4wet</strain>
    </source>
</reference>
<sequence>MTDSHRNWFDDGSHDVAPLGPQPEAPPEHPEWFDDEAGPLVRLFAMTAGRARPTSESFDLIAIIHAAEPPEDAPPFPSPEHAAIVSLCRVASRSVADVAADSDLPVGVVRVLLGDLLDAGHISVGRPLAPAQLPDERILREVINGLRAL</sequence>
<dbReference type="Pfam" id="PF05331">
    <property type="entry name" value="DUF742"/>
    <property type="match status" value="1"/>
</dbReference>
<feature type="compositionally biased region" description="Basic and acidic residues" evidence="1">
    <location>
        <begin position="1"/>
        <end position="14"/>
    </location>
</feature>
<dbReference type="KEGG" id="sbat:G4Z16_16915"/>
<feature type="region of interest" description="Disordered" evidence="1">
    <location>
        <begin position="1"/>
        <end position="33"/>
    </location>
</feature>
<dbReference type="InterPro" id="IPR007995">
    <property type="entry name" value="DUF742"/>
</dbReference>
<dbReference type="PANTHER" id="PTHR36221:SF1">
    <property type="entry name" value="DUF742 DOMAIN-CONTAINING PROTEIN"/>
    <property type="match status" value="1"/>
</dbReference>